<dbReference type="Proteomes" id="UP000245910">
    <property type="component" value="Chromosome III"/>
</dbReference>
<dbReference type="InterPro" id="IPR011009">
    <property type="entry name" value="Kinase-like_dom_sf"/>
</dbReference>
<protein>
    <recommendedName>
        <fullName evidence="1">protein-ribulosamine 3-kinase</fullName>
        <ecNumber evidence="1">2.7.1.172</ecNumber>
    </recommendedName>
</protein>
<dbReference type="AlphaFoldDB" id="A0A2L2TJE2"/>
<reference evidence="4" key="1">
    <citation type="submission" date="2014-10" db="EMBL/GenBank/DDBJ databases">
        <authorList>
            <person name="King R."/>
        </authorList>
    </citation>
    <scope>NUCLEOTIDE SEQUENCE [LARGE SCALE GENOMIC DNA]</scope>
    <source>
        <strain evidence="4">A3/5</strain>
    </source>
</reference>
<dbReference type="PANTHER" id="PTHR12149:SF8">
    <property type="entry name" value="PROTEIN-RIBULOSAMINE 3-KINASE"/>
    <property type="match status" value="1"/>
</dbReference>
<dbReference type="EMBL" id="LN649231">
    <property type="protein sequence ID" value="CEI68153.1"/>
    <property type="molecule type" value="Genomic_DNA"/>
</dbReference>
<comment type="catalytic activity">
    <reaction evidence="2">
        <text>N(6)-D-ribulosyl-L-lysyl-[protein] + ATP = N(6)-(3-O-phospho-D-ribulosyl)-L-lysyl-[protein] + ADP + H(+)</text>
        <dbReference type="Rhea" id="RHEA:48432"/>
        <dbReference type="Rhea" id="RHEA-COMP:12103"/>
        <dbReference type="Rhea" id="RHEA-COMP:12104"/>
        <dbReference type="ChEBI" id="CHEBI:15378"/>
        <dbReference type="ChEBI" id="CHEBI:30616"/>
        <dbReference type="ChEBI" id="CHEBI:90418"/>
        <dbReference type="ChEBI" id="CHEBI:90420"/>
        <dbReference type="ChEBI" id="CHEBI:456216"/>
        <dbReference type="EC" id="2.7.1.172"/>
    </reaction>
    <physiologicalReaction direction="left-to-right" evidence="2">
        <dbReference type="Rhea" id="RHEA:48433"/>
    </physiologicalReaction>
</comment>
<sequence>MPAGVKAISTEAYGSSAWTFTGKINAKKDDGSDTFFFLKTAIGDEGSIMLRGEFESSKIIHTIKPHLIPEPIAFGQYEQATTPTFFFLSEFIDMETESAPDPDQLGRNLAELHKESQKTTGRFGFHVQTCDGRIPHTVDWQDNWPTFFGNLLKGIFKIDTEVNGHWPEFQRATDQIIAKVVPRLLGGLTNNDKPIIPCILHGDLWEPNIGKRNDTGELILFDASSFWGHNEMDLGLWRANFCQHLRPSLETYVDSYLRHFPAAGPEEEFYDRNRLYSLKATINYSAGHPGSITRHTAYNNMCYLCEKYAPIEGIDKYDPALDPIITGVGLLPDFEKRD</sequence>
<dbReference type="GO" id="GO:0102193">
    <property type="term" value="F:protein-ribulosamine 3-kinase activity"/>
    <property type="evidence" value="ECO:0007669"/>
    <property type="project" value="UniProtKB-EC"/>
</dbReference>
<dbReference type="PANTHER" id="PTHR12149">
    <property type="entry name" value="FRUCTOSAMINE 3 KINASE-RELATED PROTEIN"/>
    <property type="match status" value="1"/>
</dbReference>
<proteinExistence type="predicted"/>
<evidence type="ECO:0000313" key="3">
    <source>
        <dbReference type="EMBL" id="CEI68153.1"/>
    </source>
</evidence>
<dbReference type="InterPro" id="IPR016477">
    <property type="entry name" value="Fructo-/Ketosamine-3-kinase"/>
</dbReference>
<keyword evidence="4" id="KW-1185">Reference proteome</keyword>
<dbReference type="SUPFAM" id="SSF56112">
    <property type="entry name" value="Protein kinase-like (PK-like)"/>
    <property type="match status" value="1"/>
</dbReference>
<accession>A0A2L2TJE2</accession>
<evidence type="ECO:0000256" key="1">
    <source>
        <dbReference type="ARBA" id="ARBA00011961"/>
    </source>
</evidence>
<name>A0A2L2TJE2_9HYPO</name>
<dbReference type="Gene3D" id="3.90.1200.10">
    <property type="match status" value="1"/>
</dbReference>
<organism evidence="3 4">
    <name type="scientific">Fusarium venenatum</name>
    <dbReference type="NCBI Taxonomy" id="56646"/>
    <lineage>
        <taxon>Eukaryota</taxon>
        <taxon>Fungi</taxon>
        <taxon>Dikarya</taxon>
        <taxon>Ascomycota</taxon>
        <taxon>Pezizomycotina</taxon>
        <taxon>Sordariomycetes</taxon>
        <taxon>Hypocreomycetidae</taxon>
        <taxon>Hypocreales</taxon>
        <taxon>Nectriaceae</taxon>
        <taxon>Fusarium</taxon>
    </lineage>
</organism>
<evidence type="ECO:0000313" key="4">
    <source>
        <dbReference type="Proteomes" id="UP000245910"/>
    </source>
</evidence>
<dbReference type="Pfam" id="PF03881">
    <property type="entry name" value="Fructosamin_kin"/>
    <property type="match status" value="1"/>
</dbReference>
<dbReference type="EC" id="2.7.1.172" evidence="1"/>
<evidence type="ECO:0000256" key="2">
    <source>
        <dbReference type="ARBA" id="ARBA00048655"/>
    </source>
</evidence>